<protein>
    <submittedName>
        <fullName evidence="1">Uncharacterized protein</fullName>
    </submittedName>
</protein>
<dbReference type="Proteomes" id="UP000294847">
    <property type="component" value="Chromosome 2"/>
</dbReference>
<accession>A0A4V1C5P5</accession>
<proteinExistence type="predicted"/>
<name>A0A4V1C5P5_PYROR</name>
<dbReference type="AlphaFoldDB" id="A0A4V1C5P5"/>
<organism evidence="1 2">
    <name type="scientific">Pyricularia oryzae</name>
    <name type="common">Rice blast fungus</name>
    <name type="synonym">Magnaporthe oryzae</name>
    <dbReference type="NCBI Taxonomy" id="318829"/>
    <lineage>
        <taxon>Eukaryota</taxon>
        <taxon>Fungi</taxon>
        <taxon>Dikarya</taxon>
        <taxon>Ascomycota</taxon>
        <taxon>Pezizomycotina</taxon>
        <taxon>Sordariomycetes</taxon>
        <taxon>Sordariomycetidae</taxon>
        <taxon>Magnaporthales</taxon>
        <taxon>Pyriculariaceae</taxon>
        <taxon>Pyricularia</taxon>
    </lineage>
</organism>
<evidence type="ECO:0000313" key="2">
    <source>
        <dbReference type="Proteomes" id="UP000294847"/>
    </source>
</evidence>
<sequence length="105" mass="11855">MSGTVNEPIHRQIKSHLRHLLTTRQQGSGSHSRSPKIKLALCQSFKWVAQPREARTCADIRLLLTDDQGGWLVSVPNVHTTSLVCRGDQIAARTSDFPQTYNYDR</sequence>
<evidence type="ECO:0000313" key="1">
    <source>
        <dbReference type="EMBL" id="QBZ57105.1"/>
    </source>
</evidence>
<reference evidence="1 2" key="1">
    <citation type="journal article" date="2019" name="Mol. Biol. Evol.">
        <title>Blast fungal genomes show frequent chromosomal changes, gene gains and losses, and effector gene turnover.</title>
        <authorList>
            <person name="Gomez Luciano L.B."/>
            <person name="Jason Tsai I."/>
            <person name="Chuma I."/>
            <person name="Tosa Y."/>
            <person name="Chen Y.H."/>
            <person name="Li J.Y."/>
            <person name="Li M.Y."/>
            <person name="Jade Lu M.Y."/>
            <person name="Nakayashiki H."/>
            <person name="Li W.H."/>
        </authorList>
    </citation>
    <scope>NUCLEOTIDE SEQUENCE [LARGE SCALE GENOMIC DNA]</scope>
    <source>
        <strain evidence="1">MZ5-1-6</strain>
    </source>
</reference>
<gene>
    <name evidence="1" type="ORF">PoMZ_02026</name>
</gene>
<dbReference type="EMBL" id="CP034205">
    <property type="protein sequence ID" value="QBZ57105.1"/>
    <property type="molecule type" value="Genomic_DNA"/>
</dbReference>